<protein>
    <submittedName>
        <fullName evidence="1">Uncharacterized protein</fullName>
    </submittedName>
</protein>
<reference evidence="1" key="1">
    <citation type="submission" date="2024-07" db="EMBL/GenBank/DDBJ databases">
        <authorList>
            <person name="Bringhurst R.M."/>
            <person name="Homer T.E."/>
        </authorList>
    </citation>
    <scope>NUCLEOTIDE SEQUENCE</scope>
</reference>
<sequence>MIEVNQDLQPLVGDNKIDDKIVYSARNMELVKARDLWPKRLDIPEDATVLRGESFVHDGWHPIRTSLVQSIDLETGLVHTRNSVYKLTDGILQGV</sequence>
<evidence type="ECO:0000313" key="1">
    <source>
        <dbReference type="EMBL" id="XDJ14768.1"/>
    </source>
</evidence>
<name>A0AB39CCW8_9VIRU</name>
<accession>A0AB39CCW8</accession>
<proteinExistence type="predicted"/>
<dbReference type="EMBL" id="PQ015378">
    <property type="protein sequence ID" value="XDJ14768.1"/>
    <property type="molecule type" value="Genomic_DNA"/>
</dbReference>
<organism evidence="1">
    <name type="scientific">Pseudomonas phage RVTF4</name>
    <dbReference type="NCBI Taxonomy" id="3236931"/>
    <lineage>
        <taxon>Viruses</taxon>
    </lineage>
</organism>